<dbReference type="EnsemblMetazoa" id="XM_011665272">
    <property type="protein sequence ID" value="XP_011663574"/>
    <property type="gene ID" value="LOC579224"/>
</dbReference>
<sequence length="830" mass="93543">MENKGKEGAEGSPESAFRLWGEERDDDIIYSVYLKKVSYKKSAADASTIQNDCCPDSSIRFLSYLQWETLRIRAIKAASVQRLVEYLPMAVEDMDSVYLNVFFSTYQTFTTLREALGMLLKRYIEVQETATESEKDRQLKNIRSVVMMWLEESHDDFREAPDYTCLHMIEEFARDVSHDVELELRTALLMTSFENEDSPKKLSPDAPKFQFSVCEEVDFMMLGSLGYHDIREIDSQLIAEQLTQMEADLFRKVIPQHCLGSIWSRRDKKHGVDPMTVAATVNQFNDITMKVMSTILEEKSLRPMTRGLIITKWIDVAQSCRELKNFSALKAIISALQSHPIHRLRRAWSSVPKASMVLFEDLANIFLDDNNFETWREIINKEGTAKFATVSPRSSKKVTRSLRKMMSSDKLVVQRRDSWHSKVNGTVPYLGTFLSDLIKIDSAFPDTVEDGLINFEKKRKEFEVIAQIRLLQMASKSYQILPDDKFLDWFNDIKVLSYQQCCTLSDEMESPNIMPSSAPSTPTMMKTEKPKTYRKFFSFTAEDFKNRTSTHSTTASTTSTSNSNTNSSNGERPCRVRTGPEAKNHSSTSSISSSSSSTPSSDDSMSIASIDNQLPTSVHSTSSTSSSTASGSTSLSMSTMSSSAETASRDSSLLSVENSPAKSPRALKPSLSLNSLPTLVRRSSLTPTSSPGIGWDSPSHSCRIIRVGLDEQEGDGNIYRSLVITHQEHTPSIIKNALTKHHTPEPWDYRDFELIQLLDEKELIIPADANVFYAMNTAAQPHFLLRKKVGDGEESSASSKKKSVRGGSQKGSKRLHIKRMSWVKVREEAR</sequence>
<name>A0A7M7LSN6_STRPU</name>
<dbReference type="PROSITE" id="PS00720">
    <property type="entry name" value="RASGEF"/>
    <property type="match status" value="1"/>
</dbReference>
<dbReference type="Pfam" id="PF00617">
    <property type="entry name" value="RasGEF"/>
    <property type="match status" value="2"/>
</dbReference>
<feature type="compositionally biased region" description="Basic residues" evidence="3">
    <location>
        <begin position="811"/>
        <end position="821"/>
    </location>
</feature>
<keyword evidence="8" id="KW-1185">Reference proteome</keyword>
<dbReference type="Gene3D" id="1.20.870.10">
    <property type="entry name" value="Son of sevenless (SoS) protein Chain: S domain 1"/>
    <property type="match status" value="1"/>
</dbReference>
<dbReference type="GO" id="GO:0005085">
    <property type="term" value="F:guanyl-nucleotide exchange factor activity"/>
    <property type="evidence" value="ECO:0000318"/>
    <property type="project" value="GO_Central"/>
</dbReference>
<keyword evidence="1 2" id="KW-0344">Guanine-nucleotide releasing factor</keyword>
<dbReference type="SMART" id="SM00314">
    <property type="entry name" value="RA"/>
    <property type="match status" value="1"/>
</dbReference>
<dbReference type="CDD" id="cd06224">
    <property type="entry name" value="REM"/>
    <property type="match status" value="1"/>
</dbReference>
<dbReference type="AlphaFoldDB" id="A0A7M7LSN6"/>
<dbReference type="InterPro" id="IPR019804">
    <property type="entry name" value="Ras_G-nucl-exch_fac_CS"/>
</dbReference>
<dbReference type="Gene3D" id="1.10.840.10">
    <property type="entry name" value="Ras guanine-nucleotide exchange factors catalytic domain"/>
    <property type="match status" value="1"/>
</dbReference>
<dbReference type="SMART" id="SM00147">
    <property type="entry name" value="RasGEF"/>
    <property type="match status" value="1"/>
</dbReference>
<dbReference type="PANTHER" id="PTHR23113">
    <property type="entry name" value="GUANINE NUCLEOTIDE EXCHANGE FACTOR"/>
    <property type="match status" value="1"/>
</dbReference>
<evidence type="ECO:0008006" key="9">
    <source>
        <dbReference type="Google" id="ProtNLM"/>
    </source>
</evidence>
<dbReference type="InterPro" id="IPR036964">
    <property type="entry name" value="RASGEF_cat_dom_sf"/>
</dbReference>
<organism evidence="7 8">
    <name type="scientific">Strongylocentrotus purpuratus</name>
    <name type="common">Purple sea urchin</name>
    <dbReference type="NCBI Taxonomy" id="7668"/>
    <lineage>
        <taxon>Eukaryota</taxon>
        <taxon>Metazoa</taxon>
        <taxon>Echinodermata</taxon>
        <taxon>Eleutherozoa</taxon>
        <taxon>Echinozoa</taxon>
        <taxon>Echinoidea</taxon>
        <taxon>Euechinoidea</taxon>
        <taxon>Echinacea</taxon>
        <taxon>Camarodonta</taxon>
        <taxon>Echinidea</taxon>
        <taxon>Strongylocentrotidae</taxon>
        <taxon>Strongylocentrotus</taxon>
    </lineage>
</organism>
<dbReference type="InterPro" id="IPR000651">
    <property type="entry name" value="Ras-like_Gua-exchang_fac_N"/>
</dbReference>
<reference evidence="8" key="1">
    <citation type="submission" date="2015-02" db="EMBL/GenBank/DDBJ databases">
        <title>Genome sequencing for Strongylocentrotus purpuratus.</title>
        <authorList>
            <person name="Murali S."/>
            <person name="Liu Y."/>
            <person name="Vee V."/>
            <person name="English A."/>
            <person name="Wang M."/>
            <person name="Skinner E."/>
            <person name="Han Y."/>
            <person name="Muzny D.M."/>
            <person name="Worley K.C."/>
            <person name="Gibbs R.A."/>
        </authorList>
    </citation>
    <scope>NUCLEOTIDE SEQUENCE</scope>
</reference>
<dbReference type="Proteomes" id="UP000007110">
    <property type="component" value="Unassembled WGS sequence"/>
</dbReference>
<dbReference type="GO" id="GO:0005886">
    <property type="term" value="C:plasma membrane"/>
    <property type="evidence" value="ECO:0000318"/>
    <property type="project" value="GO_Central"/>
</dbReference>
<dbReference type="InterPro" id="IPR008937">
    <property type="entry name" value="Ras-like_GEF"/>
</dbReference>
<dbReference type="CDD" id="cd00153">
    <property type="entry name" value="RA_RalGDS_like"/>
    <property type="match status" value="1"/>
</dbReference>
<dbReference type="FunCoup" id="A0A7M7LSN6">
    <property type="interactions" value="520"/>
</dbReference>
<feature type="domain" description="Ras-GEF" evidence="4">
    <location>
        <begin position="234"/>
        <end position="507"/>
    </location>
</feature>
<dbReference type="SMART" id="SM00229">
    <property type="entry name" value="RasGEFN"/>
    <property type="match status" value="1"/>
</dbReference>
<dbReference type="SUPFAM" id="SSF54236">
    <property type="entry name" value="Ubiquitin-like"/>
    <property type="match status" value="1"/>
</dbReference>
<dbReference type="Pfam" id="PF00788">
    <property type="entry name" value="RA"/>
    <property type="match status" value="1"/>
</dbReference>
<feature type="domain" description="N-terminal Ras-GEF" evidence="6">
    <location>
        <begin position="71"/>
        <end position="197"/>
    </location>
</feature>
<dbReference type="PROSITE" id="PS50212">
    <property type="entry name" value="RASGEF_NTER"/>
    <property type="match status" value="1"/>
</dbReference>
<dbReference type="InterPro" id="IPR029071">
    <property type="entry name" value="Ubiquitin-like_domsf"/>
</dbReference>
<evidence type="ECO:0000256" key="1">
    <source>
        <dbReference type="ARBA" id="ARBA00022658"/>
    </source>
</evidence>
<feature type="compositionally biased region" description="Basic and acidic residues" evidence="3">
    <location>
        <begin position="572"/>
        <end position="584"/>
    </location>
</feature>
<dbReference type="CDD" id="cd00155">
    <property type="entry name" value="RasGEF"/>
    <property type="match status" value="1"/>
</dbReference>
<dbReference type="PROSITE" id="PS50009">
    <property type="entry name" value="RASGEF_CAT"/>
    <property type="match status" value="1"/>
</dbReference>
<dbReference type="InParanoid" id="A0A7M7LSN6"/>
<feature type="region of interest" description="Disordered" evidence="3">
    <location>
        <begin position="790"/>
        <end position="830"/>
    </location>
</feature>
<proteinExistence type="predicted"/>
<feature type="compositionally biased region" description="Low complexity" evidence="3">
    <location>
        <begin position="586"/>
        <end position="652"/>
    </location>
</feature>
<evidence type="ECO:0000259" key="4">
    <source>
        <dbReference type="PROSITE" id="PS50009"/>
    </source>
</evidence>
<dbReference type="GO" id="GO:0007265">
    <property type="term" value="P:Ras protein signal transduction"/>
    <property type="evidence" value="ECO:0000318"/>
    <property type="project" value="GO_Central"/>
</dbReference>
<feature type="compositionally biased region" description="Low complexity" evidence="3">
    <location>
        <begin position="549"/>
        <end position="569"/>
    </location>
</feature>
<evidence type="ECO:0000313" key="8">
    <source>
        <dbReference type="Proteomes" id="UP000007110"/>
    </source>
</evidence>
<dbReference type="RefSeq" id="XP_011663574.2">
    <property type="nucleotide sequence ID" value="XM_011665272.2"/>
</dbReference>
<reference evidence="7" key="2">
    <citation type="submission" date="2021-01" db="UniProtKB">
        <authorList>
            <consortium name="EnsemblMetazoa"/>
        </authorList>
    </citation>
    <scope>IDENTIFICATION</scope>
</reference>
<dbReference type="GeneID" id="579224"/>
<dbReference type="PANTHER" id="PTHR23113:SF312">
    <property type="entry name" value="RAL GUANINE NUCLEOTIDE DISSOCIATION STIMULATOR-LIKE, ISOFORM E"/>
    <property type="match status" value="1"/>
</dbReference>
<dbReference type="OMA" id="DSCMVYD"/>
<protein>
    <recommendedName>
        <fullName evidence="9">Ral guanine nucleotide dissociation stimulator-like 1</fullName>
    </recommendedName>
</protein>
<dbReference type="PROSITE" id="PS50200">
    <property type="entry name" value="RA"/>
    <property type="match status" value="1"/>
</dbReference>
<dbReference type="Pfam" id="PF00618">
    <property type="entry name" value="RasGEF_N"/>
    <property type="match status" value="1"/>
</dbReference>
<dbReference type="InterPro" id="IPR000159">
    <property type="entry name" value="RA_dom"/>
</dbReference>
<evidence type="ECO:0000259" key="6">
    <source>
        <dbReference type="PROSITE" id="PS50212"/>
    </source>
</evidence>
<dbReference type="InterPro" id="IPR023578">
    <property type="entry name" value="Ras_GEF_dom_sf"/>
</dbReference>
<accession>A0A7M7LSN6</accession>
<evidence type="ECO:0000259" key="5">
    <source>
        <dbReference type="PROSITE" id="PS50200"/>
    </source>
</evidence>
<feature type="region of interest" description="Disordered" evidence="3">
    <location>
        <begin position="548"/>
        <end position="669"/>
    </location>
</feature>
<dbReference type="Gene3D" id="3.10.20.90">
    <property type="entry name" value="Phosphatidylinositol 3-kinase Catalytic Subunit, Chain A, domain 1"/>
    <property type="match status" value="1"/>
</dbReference>
<dbReference type="SUPFAM" id="SSF48366">
    <property type="entry name" value="Ras GEF"/>
    <property type="match status" value="1"/>
</dbReference>
<evidence type="ECO:0000256" key="3">
    <source>
        <dbReference type="SAM" id="MobiDB-lite"/>
    </source>
</evidence>
<dbReference type="InterPro" id="IPR001895">
    <property type="entry name" value="RASGEF_cat_dom"/>
</dbReference>
<evidence type="ECO:0000313" key="7">
    <source>
        <dbReference type="EnsemblMetazoa" id="XP_011663574"/>
    </source>
</evidence>
<dbReference type="OrthoDB" id="26687at2759"/>
<dbReference type="KEGG" id="spu:579224"/>
<evidence type="ECO:0000256" key="2">
    <source>
        <dbReference type="PROSITE-ProRule" id="PRU00168"/>
    </source>
</evidence>
<feature type="domain" description="Ras-associating" evidence="5">
    <location>
        <begin position="701"/>
        <end position="790"/>
    </location>
</feature>